<proteinExistence type="predicted"/>
<keyword evidence="2" id="KW-1185">Reference proteome</keyword>
<name>A0A445DZS6_ARAHY</name>
<accession>A0A445DZS6</accession>
<protein>
    <submittedName>
        <fullName evidence="1">Uncharacterized protein</fullName>
    </submittedName>
</protein>
<dbReference type="InterPro" id="IPR004252">
    <property type="entry name" value="Probable_transposase_24"/>
</dbReference>
<comment type="caution">
    <text evidence="1">The sequence shown here is derived from an EMBL/GenBank/DDBJ whole genome shotgun (WGS) entry which is preliminary data.</text>
</comment>
<sequence length="169" mass="19286">MPAHKLHTARSISFGEHKRRKEAKLRCHVSFLEVYGDVHKIKSGEYVFEVSKKIIDLYGEAISHKYGENLIDQLKLILTCGQKLQEPTRKEKFMDVSLPEDTDVSIVKPILQVEITEATKESLPSAINAVFLNVVNEPIQNNLLSLLFKIPGFSQENNTNLVHYKKISR</sequence>
<evidence type="ECO:0000313" key="1">
    <source>
        <dbReference type="EMBL" id="RYR68654.1"/>
    </source>
</evidence>
<dbReference type="AlphaFoldDB" id="A0A445DZS6"/>
<organism evidence="1 2">
    <name type="scientific">Arachis hypogaea</name>
    <name type="common">Peanut</name>
    <dbReference type="NCBI Taxonomy" id="3818"/>
    <lineage>
        <taxon>Eukaryota</taxon>
        <taxon>Viridiplantae</taxon>
        <taxon>Streptophyta</taxon>
        <taxon>Embryophyta</taxon>
        <taxon>Tracheophyta</taxon>
        <taxon>Spermatophyta</taxon>
        <taxon>Magnoliopsida</taxon>
        <taxon>eudicotyledons</taxon>
        <taxon>Gunneridae</taxon>
        <taxon>Pentapetalae</taxon>
        <taxon>rosids</taxon>
        <taxon>fabids</taxon>
        <taxon>Fabales</taxon>
        <taxon>Fabaceae</taxon>
        <taxon>Papilionoideae</taxon>
        <taxon>50 kb inversion clade</taxon>
        <taxon>dalbergioids sensu lato</taxon>
        <taxon>Dalbergieae</taxon>
        <taxon>Pterocarpus clade</taxon>
        <taxon>Arachis</taxon>
    </lineage>
</organism>
<evidence type="ECO:0000313" key="2">
    <source>
        <dbReference type="Proteomes" id="UP000289738"/>
    </source>
</evidence>
<dbReference type="EMBL" id="SDMP01000003">
    <property type="protein sequence ID" value="RYR68654.1"/>
    <property type="molecule type" value="Genomic_DNA"/>
</dbReference>
<reference evidence="1 2" key="1">
    <citation type="submission" date="2019-01" db="EMBL/GenBank/DDBJ databases">
        <title>Sequencing of cultivated peanut Arachis hypogaea provides insights into genome evolution and oil improvement.</title>
        <authorList>
            <person name="Chen X."/>
        </authorList>
    </citation>
    <scope>NUCLEOTIDE SEQUENCE [LARGE SCALE GENOMIC DNA]</scope>
    <source>
        <strain evidence="2">cv. Fuhuasheng</strain>
        <tissue evidence="1">Leaves</tissue>
    </source>
</reference>
<dbReference type="Pfam" id="PF03004">
    <property type="entry name" value="Transposase_24"/>
    <property type="match status" value="1"/>
</dbReference>
<dbReference type="Proteomes" id="UP000289738">
    <property type="component" value="Chromosome A03"/>
</dbReference>
<gene>
    <name evidence="1" type="ORF">Ahy_A03g015135</name>
</gene>